<dbReference type="Gene3D" id="3.40.50.720">
    <property type="entry name" value="NAD(P)-binding Rossmann-like Domain"/>
    <property type="match status" value="1"/>
</dbReference>
<comment type="caution">
    <text evidence="2">The sequence shown here is derived from an EMBL/GenBank/DDBJ whole genome shotgun (WGS) entry which is preliminary data.</text>
</comment>
<evidence type="ECO:0000313" key="2">
    <source>
        <dbReference type="EMBL" id="KAH6892899.1"/>
    </source>
</evidence>
<feature type="domain" description="NAD(P)-binding" evidence="1">
    <location>
        <begin position="7"/>
        <end position="134"/>
    </location>
</feature>
<evidence type="ECO:0000259" key="1">
    <source>
        <dbReference type="Pfam" id="PF13460"/>
    </source>
</evidence>
<gene>
    <name evidence="2" type="ORF">B0T10DRAFT_481078</name>
</gene>
<dbReference type="OrthoDB" id="3535423at2759"/>
<name>A0A9P8W9A7_9HYPO</name>
<dbReference type="Pfam" id="PF13460">
    <property type="entry name" value="NAD_binding_10"/>
    <property type="match status" value="1"/>
</dbReference>
<dbReference type="InterPro" id="IPR016040">
    <property type="entry name" value="NAD(P)-bd_dom"/>
</dbReference>
<protein>
    <recommendedName>
        <fullName evidence="1">NAD(P)-binding domain-containing protein</fullName>
    </recommendedName>
</protein>
<dbReference type="AlphaFoldDB" id="A0A9P8W9A7"/>
<dbReference type="SUPFAM" id="SSF51735">
    <property type="entry name" value="NAD(P)-binding Rossmann-fold domains"/>
    <property type="match status" value="1"/>
</dbReference>
<evidence type="ECO:0000313" key="3">
    <source>
        <dbReference type="Proteomes" id="UP000777438"/>
    </source>
</evidence>
<dbReference type="PANTHER" id="PTHR14097">
    <property type="entry name" value="OXIDOREDUCTASE HTATIP2"/>
    <property type="match status" value="1"/>
</dbReference>
<reference evidence="2 3" key="1">
    <citation type="journal article" date="2021" name="Nat. Commun.">
        <title>Genetic determinants of endophytism in the Arabidopsis root mycobiome.</title>
        <authorList>
            <person name="Mesny F."/>
            <person name="Miyauchi S."/>
            <person name="Thiergart T."/>
            <person name="Pickel B."/>
            <person name="Atanasova L."/>
            <person name="Karlsson M."/>
            <person name="Huettel B."/>
            <person name="Barry K.W."/>
            <person name="Haridas S."/>
            <person name="Chen C."/>
            <person name="Bauer D."/>
            <person name="Andreopoulos W."/>
            <person name="Pangilinan J."/>
            <person name="LaButti K."/>
            <person name="Riley R."/>
            <person name="Lipzen A."/>
            <person name="Clum A."/>
            <person name="Drula E."/>
            <person name="Henrissat B."/>
            <person name="Kohler A."/>
            <person name="Grigoriev I.V."/>
            <person name="Martin F.M."/>
            <person name="Hacquard S."/>
        </authorList>
    </citation>
    <scope>NUCLEOTIDE SEQUENCE [LARGE SCALE GENOMIC DNA]</scope>
    <source>
        <strain evidence="2 3">MPI-CAGE-CH-0241</strain>
    </source>
</reference>
<dbReference type="Proteomes" id="UP000777438">
    <property type="component" value="Unassembled WGS sequence"/>
</dbReference>
<keyword evidence="3" id="KW-1185">Reference proteome</keyword>
<sequence length="247" mass="26783">MKVIVAGATGFVATEVIRQALSNRAITSLVALARRPTPLPETLAPNSETKKFKSVVCDDFNNYPEAVKEQIAGADAVIWLIAITPSKSKLQPWDEVRKVCHDYTRTGLETMSQLHGDQKTAPLRFIYTSGANAQRDPSKKPWVLGGYCLMRGEVESTVINYAKESGGRTNGIVIKAGWINTIAGPNIIAKAIQTVGRSIISLPVLRVDEIAAALIHLAIYGSDKDTLLNDEIAQLGQTALEEEKATL</sequence>
<organism evidence="2 3">
    <name type="scientific">Thelonectria olida</name>
    <dbReference type="NCBI Taxonomy" id="1576542"/>
    <lineage>
        <taxon>Eukaryota</taxon>
        <taxon>Fungi</taxon>
        <taxon>Dikarya</taxon>
        <taxon>Ascomycota</taxon>
        <taxon>Pezizomycotina</taxon>
        <taxon>Sordariomycetes</taxon>
        <taxon>Hypocreomycetidae</taxon>
        <taxon>Hypocreales</taxon>
        <taxon>Nectriaceae</taxon>
        <taxon>Thelonectria</taxon>
    </lineage>
</organism>
<dbReference type="PANTHER" id="PTHR14097:SF9">
    <property type="entry name" value="EPIMERASE, PUTATIVE (AFU_ORTHOLOGUE AFUA_8G07320)-RELATED"/>
    <property type="match status" value="1"/>
</dbReference>
<accession>A0A9P8W9A7</accession>
<dbReference type="EMBL" id="JAGPYM010000006">
    <property type="protein sequence ID" value="KAH6892899.1"/>
    <property type="molecule type" value="Genomic_DNA"/>
</dbReference>
<proteinExistence type="predicted"/>
<dbReference type="InterPro" id="IPR036291">
    <property type="entry name" value="NAD(P)-bd_dom_sf"/>
</dbReference>